<evidence type="ECO:0000313" key="1">
    <source>
        <dbReference type="EMBL" id="UOQ92129.1"/>
    </source>
</evidence>
<proteinExistence type="predicted"/>
<evidence type="ECO:0000313" key="2">
    <source>
        <dbReference type="Proteomes" id="UP000831880"/>
    </source>
</evidence>
<evidence type="ECO:0008006" key="3">
    <source>
        <dbReference type="Google" id="ProtNLM"/>
    </source>
</evidence>
<protein>
    <recommendedName>
        <fullName evidence="3">DUF4352 domain-containing protein</fullName>
    </recommendedName>
</protein>
<keyword evidence="2" id="KW-1185">Reference proteome</keyword>
<reference evidence="1 2" key="1">
    <citation type="submission" date="2022-04" db="EMBL/GenBank/DDBJ databases">
        <title>Halobacillus sp. isolated from saltern.</title>
        <authorList>
            <person name="Won M."/>
            <person name="Lee C.-M."/>
            <person name="Woen H.-Y."/>
            <person name="Kwon S.-W."/>
        </authorList>
    </citation>
    <scope>NUCLEOTIDE SEQUENCE [LARGE SCALE GENOMIC DNA]</scope>
    <source>
        <strain evidence="1 2">SSTM10-2</strain>
    </source>
</reference>
<gene>
    <name evidence="1" type="ORF">MUO14_16740</name>
</gene>
<organism evidence="1 2">
    <name type="scientific">Halobacillus shinanisalinarum</name>
    <dbReference type="NCBI Taxonomy" id="2932258"/>
    <lineage>
        <taxon>Bacteria</taxon>
        <taxon>Bacillati</taxon>
        <taxon>Bacillota</taxon>
        <taxon>Bacilli</taxon>
        <taxon>Bacillales</taxon>
        <taxon>Bacillaceae</taxon>
        <taxon>Halobacillus</taxon>
    </lineage>
</organism>
<dbReference type="RefSeq" id="WP_244751740.1">
    <property type="nucleotide sequence ID" value="NZ_CP095074.1"/>
</dbReference>
<sequence length="167" mass="18520">MKKLLFIPLATGLFLLAVVFIYIKLNSPLVTQTAASDTDGEILVIDTGNKGFQEINIEEVMINDGIRPAELKIQVSNPLEGYVVTDNFDQYAGDYIIKDLEEVSLEPGTSPIKQMEKVNSGTATEDDISYGLSIVNDEPITEVVIKYRYLGFDFRKTVPADTIPINQ</sequence>
<accession>A0ABY4GVY7</accession>
<dbReference type="Proteomes" id="UP000831880">
    <property type="component" value="Chromosome"/>
</dbReference>
<name>A0ABY4GVY7_9BACI</name>
<dbReference type="EMBL" id="CP095074">
    <property type="protein sequence ID" value="UOQ92129.1"/>
    <property type="molecule type" value="Genomic_DNA"/>
</dbReference>